<keyword evidence="1" id="KW-0472">Membrane</keyword>
<reference evidence="3 4" key="2">
    <citation type="submission" date="2011-11" db="EMBL/GenBank/DDBJ databases">
        <authorList>
            <consortium name="US DOE Joint Genome Institute"/>
            <person name="Lucas S."/>
            <person name="Han J."/>
            <person name="Lapidus A."/>
            <person name="Cheng J.-F."/>
            <person name="Goodwin L."/>
            <person name="Pitluck S."/>
            <person name="Peters L."/>
            <person name="Ovchinnikova G."/>
            <person name="Zhang X."/>
            <person name="Detter J.C."/>
            <person name="Han C."/>
            <person name="Tapia R."/>
            <person name="Land M."/>
            <person name="Hauser L."/>
            <person name="Kyrpides N."/>
            <person name="Ivanova N."/>
            <person name="Pagani I."/>
            <person name="Vogl K."/>
            <person name="Liu Z."/>
            <person name="Overmann J."/>
            <person name="Frigaard N.-U."/>
            <person name="Bryant D."/>
            <person name="Woyke T."/>
        </authorList>
    </citation>
    <scope>NUCLEOTIDE SEQUENCE [LARGE SCALE GENOMIC DNA]</scope>
    <source>
        <strain evidence="3 4">970</strain>
    </source>
</reference>
<protein>
    <submittedName>
        <fullName evidence="3">Integrase family protein</fullName>
    </submittedName>
</protein>
<reference evidence="4" key="1">
    <citation type="submission" date="2011-06" db="EMBL/GenBank/DDBJ databases">
        <authorList>
            <consortium name="US DOE Joint Genome Institute (JGI-PGF)"/>
            <person name="Lucas S."/>
            <person name="Han J."/>
            <person name="Lapidus A."/>
            <person name="Cheng J.-F."/>
            <person name="Goodwin L."/>
            <person name="Pitluck S."/>
            <person name="Peters L."/>
            <person name="Land M.L."/>
            <person name="Hauser L."/>
            <person name="Vogl K."/>
            <person name="Liu Z."/>
            <person name="Overmann J."/>
            <person name="Frigaard N.-U."/>
            <person name="Bryant D.A."/>
            <person name="Woyke T.J."/>
        </authorList>
    </citation>
    <scope>NUCLEOTIDE SEQUENCE [LARGE SCALE GENOMIC DNA]</scope>
    <source>
        <strain evidence="4">970</strain>
    </source>
</reference>
<keyword evidence="1" id="KW-0812">Transmembrane</keyword>
<dbReference type="Gene3D" id="3.30.420.10">
    <property type="entry name" value="Ribonuclease H-like superfamily/Ribonuclease H"/>
    <property type="match status" value="1"/>
</dbReference>
<dbReference type="InterPro" id="IPR036397">
    <property type="entry name" value="RNaseH_sf"/>
</dbReference>
<dbReference type="SUPFAM" id="SSF53098">
    <property type="entry name" value="Ribonuclease H-like"/>
    <property type="match status" value="1"/>
</dbReference>
<keyword evidence="1" id="KW-1133">Transmembrane helix</keyword>
<proteinExistence type="predicted"/>
<evidence type="ECO:0000259" key="2">
    <source>
        <dbReference type="PROSITE" id="PS50994"/>
    </source>
</evidence>
<organism evidence="3 4">
    <name type="scientific">Thiorhodovibrio frisius</name>
    <dbReference type="NCBI Taxonomy" id="631362"/>
    <lineage>
        <taxon>Bacteria</taxon>
        <taxon>Pseudomonadati</taxon>
        <taxon>Pseudomonadota</taxon>
        <taxon>Gammaproteobacteria</taxon>
        <taxon>Chromatiales</taxon>
        <taxon>Chromatiaceae</taxon>
        <taxon>Thiorhodovibrio</taxon>
    </lineage>
</organism>
<dbReference type="PROSITE" id="PS50994">
    <property type="entry name" value="INTEGRASE"/>
    <property type="match status" value="1"/>
</dbReference>
<feature type="transmembrane region" description="Helical" evidence="1">
    <location>
        <begin position="6"/>
        <end position="25"/>
    </location>
</feature>
<name>H8Z6Z1_9GAMM</name>
<dbReference type="InterPro" id="IPR001584">
    <property type="entry name" value="Integrase_cat-core"/>
</dbReference>
<sequence>MIPWWIPLLTFTIALVVGLLSVRRYRRDRITWAKRRLQLKVLSLELKSLRQKVVSADGRGTPPAKRRLVRKLPRLEVWQKWLIAWLRRPLPWLTRFLRFGPMTDIRWLQARGRRRHALKSAEGKRRGRPQTPPFVVDVILAIKNAHPYYSASRIARMLSGGELKLRIAKKTVASILKAHGFAPRPKGKQPPRESEPGWLTILYNQYVMAIDFKVTLDLAGDTLYILNLIDHGRRVLHWSRATYHPTAAWVAQQLRNAFMDLDAMPEAIVLDRDSTFLPIIKQTLPAMGIKPIRIGYKCPWHNGVVERFHRTLDQDLLRYVQPLNDRHLNRLLVEFRAYYNTARPHMANGVEPPILPDLTGNLAANDPEFFKTPRKLVRKQWLGGLHSSYRWAA</sequence>
<dbReference type="RefSeq" id="WP_009150179.1">
    <property type="nucleotide sequence ID" value="NZ_CP121471.1"/>
</dbReference>
<dbReference type="Proteomes" id="UP000002964">
    <property type="component" value="Unassembled WGS sequence"/>
</dbReference>
<gene>
    <name evidence="3" type="ORF">Thi970DRAFT_03374</name>
</gene>
<dbReference type="InterPro" id="IPR012337">
    <property type="entry name" value="RNaseH-like_sf"/>
</dbReference>
<dbReference type="eggNOG" id="COG2801">
    <property type="taxonomic scope" value="Bacteria"/>
</dbReference>
<evidence type="ECO:0000313" key="3">
    <source>
        <dbReference type="EMBL" id="EIC19776.1"/>
    </source>
</evidence>
<dbReference type="AlphaFoldDB" id="H8Z6Z1"/>
<dbReference type="Pfam" id="PF13683">
    <property type="entry name" value="rve_3"/>
    <property type="match status" value="1"/>
</dbReference>
<dbReference type="STRING" id="631362.Thi970DRAFT_03374"/>
<dbReference type="HOGENOM" id="CLU_701952_0_0_6"/>
<evidence type="ECO:0000313" key="4">
    <source>
        <dbReference type="Proteomes" id="UP000002964"/>
    </source>
</evidence>
<dbReference type="EMBL" id="JH603170">
    <property type="protein sequence ID" value="EIC19776.1"/>
    <property type="molecule type" value="Genomic_DNA"/>
</dbReference>
<dbReference type="GO" id="GO:0015074">
    <property type="term" value="P:DNA integration"/>
    <property type="evidence" value="ECO:0007669"/>
    <property type="project" value="InterPro"/>
</dbReference>
<feature type="domain" description="Integrase catalytic" evidence="2">
    <location>
        <begin position="192"/>
        <end position="360"/>
    </location>
</feature>
<keyword evidence="4" id="KW-1185">Reference proteome</keyword>
<accession>H8Z6Z1</accession>
<evidence type="ECO:0000256" key="1">
    <source>
        <dbReference type="SAM" id="Phobius"/>
    </source>
</evidence>
<dbReference type="GO" id="GO:0003676">
    <property type="term" value="F:nucleic acid binding"/>
    <property type="evidence" value="ECO:0007669"/>
    <property type="project" value="InterPro"/>
</dbReference>